<dbReference type="Pfam" id="PF00107">
    <property type="entry name" value="ADH_zinc_N"/>
    <property type="match status" value="1"/>
</dbReference>
<feature type="binding site" evidence="6">
    <location>
        <position position="93"/>
    </location>
    <ligand>
        <name>Zn(2+)</name>
        <dbReference type="ChEBI" id="CHEBI:29105"/>
        <label>2</label>
    </ligand>
</feature>
<proteinExistence type="inferred from homology"/>
<dbReference type="InterPro" id="IPR011032">
    <property type="entry name" value="GroES-like_sf"/>
</dbReference>
<dbReference type="GO" id="GO:0019518">
    <property type="term" value="P:L-threonine catabolic process to glycine"/>
    <property type="evidence" value="ECO:0007669"/>
    <property type="project" value="UniProtKB-UniPathway"/>
</dbReference>
<feature type="domain" description="Alcohol dehydrogenase-like N-terminal" evidence="9">
    <location>
        <begin position="26"/>
        <end position="133"/>
    </location>
</feature>
<keyword evidence="1 6" id="KW-0963">Cytoplasm</keyword>
<dbReference type="InterPro" id="IPR004627">
    <property type="entry name" value="L-Threonine_3-DHase"/>
</dbReference>
<feature type="binding site" evidence="6">
    <location>
        <position position="175"/>
    </location>
    <ligand>
        <name>NAD(+)</name>
        <dbReference type="ChEBI" id="CHEBI:57540"/>
    </ligand>
</feature>
<dbReference type="PANTHER" id="PTHR43401">
    <property type="entry name" value="L-THREONINE 3-DEHYDROGENASE"/>
    <property type="match status" value="1"/>
</dbReference>
<feature type="binding site" evidence="6">
    <location>
        <begin position="286"/>
        <end position="287"/>
    </location>
    <ligand>
        <name>NAD(+)</name>
        <dbReference type="ChEBI" id="CHEBI:57540"/>
    </ligand>
</feature>
<dbReference type="InterPro" id="IPR002328">
    <property type="entry name" value="ADH_Zn_CS"/>
</dbReference>
<name>A0A517N9Q0_9BACT</name>
<evidence type="ECO:0000259" key="9">
    <source>
        <dbReference type="Pfam" id="PF08240"/>
    </source>
</evidence>
<feature type="active site" description="Charge relay system" evidence="6">
    <location>
        <position position="40"/>
    </location>
</feature>
<evidence type="ECO:0000259" key="8">
    <source>
        <dbReference type="Pfam" id="PF00107"/>
    </source>
</evidence>
<dbReference type="InterPro" id="IPR050129">
    <property type="entry name" value="Zn_alcohol_dh"/>
</dbReference>
<feature type="binding site" evidence="6">
    <location>
        <position position="200"/>
    </location>
    <ligand>
        <name>NAD(+)</name>
        <dbReference type="ChEBI" id="CHEBI:57540"/>
    </ligand>
</feature>
<feature type="binding site" evidence="6">
    <location>
        <begin position="262"/>
        <end position="264"/>
    </location>
    <ligand>
        <name>NAD(+)</name>
        <dbReference type="ChEBI" id="CHEBI:57540"/>
    </ligand>
</feature>
<dbReference type="HAMAP" id="MF_00627">
    <property type="entry name" value="Thr_dehydrog"/>
    <property type="match status" value="1"/>
</dbReference>
<comment type="catalytic activity">
    <reaction evidence="6">
        <text>L-threonine + NAD(+) = (2S)-2-amino-3-oxobutanoate + NADH + H(+)</text>
        <dbReference type="Rhea" id="RHEA:13161"/>
        <dbReference type="ChEBI" id="CHEBI:15378"/>
        <dbReference type="ChEBI" id="CHEBI:57540"/>
        <dbReference type="ChEBI" id="CHEBI:57926"/>
        <dbReference type="ChEBI" id="CHEBI:57945"/>
        <dbReference type="ChEBI" id="CHEBI:78948"/>
        <dbReference type="EC" id="1.1.1.103"/>
    </reaction>
</comment>
<dbReference type="GO" id="GO:0008270">
    <property type="term" value="F:zinc ion binding"/>
    <property type="evidence" value="ECO:0007669"/>
    <property type="project" value="UniProtKB-UniRule"/>
</dbReference>
<dbReference type="KEGG" id="rlc:K227x_21230"/>
<keyword evidence="2 6" id="KW-0479">Metal-binding</keyword>
<comment type="function">
    <text evidence="6">Catalyzes the NAD(+)-dependent oxidation of L-threonine to 2-amino-3-ketobutyrate.</text>
</comment>
<feature type="binding site" evidence="6">
    <location>
        <position position="195"/>
    </location>
    <ligand>
        <name>NAD(+)</name>
        <dbReference type="ChEBI" id="CHEBI:57540"/>
    </ligand>
</feature>
<feature type="site" description="Important for catalytic activity for the proton relay mechanism but does not participate directly in the coordination of zinc atom" evidence="6">
    <location>
        <position position="148"/>
    </location>
</feature>
<sequence>MKALVKRDRAPGLWLEDVPKPTVGINDVLIKVDRTGICGTDIHIYKWDSWAQKTIPVPMVVGHEFVGEIVETGDNVTDFYPGEIVSGEGHVVCGRCRNCLAGRRHLCADTKGIGVNRPGAFAEFISLPMTNVWHHDPSVDRDVAAIFDPFGNAVHTALSFPCLGEDVLVTGCGPIGCMAVAVAKHAGARNVVATDVNPWRLSLAKKMGATRVVDVRSESLTEVQAELGMREGFDVGLEMSGNPDAFRSMIDQMCHGGKIAMLGIPSEDIAIDWNKVVFNMLTIKGIYGREMYETWYKMRVLLQSGLNLSPVITHRFPYRDFQAGFDVMMSGQTGKVILDWNDAPAS</sequence>
<comment type="pathway">
    <text evidence="6">Amino-acid degradation; L-threonine degradation via oxydo-reductase pathway; glycine from L-threonine: step 1/2.</text>
</comment>
<dbReference type="RefSeq" id="WP_145169353.1">
    <property type="nucleotide sequence ID" value="NZ_CP036525.1"/>
</dbReference>
<comment type="cofactor">
    <cofactor evidence="6">
        <name>Zn(2+)</name>
        <dbReference type="ChEBI" id="CHEBI:29105"/>
    </cofactor>
    <text evidence="6">Binds 2 Zn(2+) ions per subunit.</text>
</comment>
<keyword evidence="4 6" id="KW-0560">Oxidoreductase</keyword>
<dbReference type="SUPFAM" id="SSF50129">
    <property type="entry name" value="GroES-like"/>
    <property type="match status" value="1"/>
</dbReference>
<keyword evidence="11" id="KW-1185">Reference proteome</keyword>
<gene>
    <name evidence="6 10" type="primary">tdh</name>
    <name evidence="10" type="ORF">K227x_21230</name>
</gene>
<dbReference type="NCBIfam" id="TIGR00692">
    <property type="entry name" value="tdh"/>
    <property type="match status" value="1"/>
</dbReference>
<keyword evidence="5 6" id="KW-0520">NAD</keyword>
<dbReference type="PANTHER" id="PTHR43401:SF2">
    <property type="entry name" value="L-THREONINE 3-DEHYDROGENASE"/>
    <property type="match status" value="1"/>
</dbReference>
<evidence type="ECO:0000313" key="11">
    <source>
        <dbReference type="Proteomes" id="UP000318538"/>
    </source>
</evidence>
<dbReference type="NCBIfam" id="NF003808">
    <property type="entry name" value="PRK05396.1"/>
    <property type="match status" value="1"/>
</dbReference>
<evidence type="ECO:0000256" key="2">
    <source>
        <dbReference type="ARBA" id="ARBA00022723"/>
    </source>
</evidence>
<dbReference type="Gene3D" id="3.40.50.720">
    <property type="entry name" value="NAD(P)-binding Rossmann-like Domain"/>
    <property type="match status" value="1"/>
</dbReference>
<accession>A0A517N9Q0</accession>
<dbReference type="UniPathway" id="UPA00046">
    <property type="reaction ID" value="UER00505"/>
</dbReference>
<dbReference type="GO" id="GO:0005737">
    <property type="term" value="C:cytoplasm"/>
    <property type="evidence" value="ECO:0007669"/>
    <property type="project" value="UniProtKB-SubCell"/>
</dbReference>
<evidence type="ECO:0000256" key="6">
    <source>
        <dbReference type="HAMAP-Rule" id="MF_00627"/>
    </source>
</evidence>
<dbReference type="InterPro" id="IPR013149">
    <property type="entry name" value="ADH-like_C"/>
</dbReference>
<dbReference type="EC" id="1.1.1.103" evidence="6 7"/>
<evidence type="ECO:0000313" key="10">
    <source>
        <dbReference type="EMBL" id="QDT03738.1"/>
    </source>
</evidence>
<dbReference type="OrthoDB" id="239596at2"/>
<feature type="domain" description="Alcohol dehydrogenase-like C-terminal" evidence="8">
    <location>
        <begin position="174"/>
        <end position="299"/>
    </location>
</feature>
<evidence type="ECO:0000256" key="3">
    <source>
        <dbReference type="ARBA" id="ARBA00022833"/>
    </source>
</evidence>
<dbReference type="Proteomes" id="UP000318538">
    <property type="component" value="Chromosome"/>
</dbReference>
<feature type="binding site" evidence="6">
    <location>
        <position position="107"/>
    </location>
    <ligand>
        <name>Zn(2+)</name>
        <dbReference type="ChEBI" id="CHEBI:29105"/>
        <label>2</label>
    </ligand>
</feature>
<reference evidence="10 11" key="1">
    <citation type="submission" date="2019-02" db="EMBL/GenBank/DDBJ databases">
        <title>Deep-cultivation of Planctomycetes and their phenomic and genomic characterization uncovers novel biology.</title>
        <authorList>
            <person name="Wiegand S."/>
            <person name="Jogler M."/>
            <person name="Boedeker C."/>
            <person name="Pinto D."/>
            <person name="Vollmers J."/>
            <person name="Rivas-Marin E."/>
            <person name="Kohn T."/>
            <person name="Peeters S.H."/>
            <person name="Heuer A."/>
            <person name="Rast P."/>
            <person name="Oberbeckmann S."/>
            <person name="Bunk B."/>
            <person name="Jeske O."/>
            <person name="Meyerdierks A."/>
            <person name="Storesund J.E."/>
            <person name="Kallscheuer N."/>
            <person name="Luecker S."/>
            <person name="Lage O.M."/>
            <person name="Pohl T."/>
            <person name="Merkel B.J."/>
            <person name="Hornburger P."/>
            <person name="Mueller R.-W."/>
            <person name="Bruemmer F."/>
            <person name="Labrenz M."/>
            <person name="Spormann A.M."/>
            <person name="Op den Camp H."/>
            <person name="Overmann J."/>
            <person name="Amann R."/>
            <person name="Jetten M.S.M."/>
            <person name="Mascher T."/>
            <person name="Medema M.H."/>
            <person name="Devos D.P."/>
            <person name="Kaster A.-K."/>
            <person name="Ovreas L."/>
            <person name="Rohde M."/>
            <person name="Galperin M.Y."/>
            <person name="Jogler C."/>
        </authorList>
    </citation>
    <scope>NUCLEOTIDE SEQUENCE [LARGE SCALE GENOMIC DNA]</scope>
    <source>
        <strain evidence="10 11">K22_7</strain>
    </source>
</reference>
<evidence type="ECO:0000256" key="4">
    <source>
        <dbReference type="ARBA" id="ARBA00023002"/>
    </source>
</evidence>
<evidence type="ECO:0000256" key="1">
    <source>
        <dbReference type="ARBA" id="ARBA00022490"/>
    </source>
</evidence>
<comment type="subcellular location">
    <subcellularLocation>
        <location evidence="6">Cytoplasm</location>
    </subcellularLocation>
</comment>
<dbReference type="InterPro" id="IPR013154">
    <property type="entry name" value="ADH-like_N"/>
</dbReference>
<feature type="binding site" evidence="6">
    <location>
        <position position="38"/>
    </location>
    <ligand>
        <name>Zn(2+)</name>
        <dbReference type="ChEBI" id="CHEBI:29105"/>
        <label>1</label>
        <note>catalytic</note>
    </ligand>
</feature>
<evidence type="ECO:0000256" key="5">
    <source>
        <dbReference type="ARBA" id="ARBA00023027"/>
    </source>
</evidence>
<keyword evidence="3 6" id="KW-0862">Zinc</keyword>
<dbReference type="SUPFAM" id="SSF51735">
    <property type="entry name" value="NAD(P)-binding Rossmann-fold domains"/>
    <property type="match status" value="1"/>
</dbReference>
<dbReference type="InterPro" id="IPR036291">
    <property type="entry name" value="NAD(P)-bd_dom_sf"/>
</dbReference>
<feature type="binding site" evidence="6">
    <location>
        <position position="99"/>
    </location>
    <ligand>
        <name>Zn(2+)</name>
        <dbReference type="ChEBI" id="CHEBI:29105"/>
        <label>2</label>
    </ligand>
</feature>
<feature type="binding site" evidence="6">
    <location>
        <position position="63"/>
    </location>
    <ligand>
        <name>Zn(2+)</name>
        <dbReference type="ChEBI" id="CHEBI:29105"/>
        <label>1</label>
        <note>catalytic</note>
    </ligand>
</feature>
<feature type="binding site" evidence="6">
    <location>
        <position position="64"/>
    </location>
    <ligand>
        <name>Zn(2+)</name>
        <dbReference type="ChEBI" id="CHEBI:29105"/>
        <label>1</label>
        <note>catalytic</note>
    </ligand>
</feature>
<dbReference type="AlphaFoldDB" id="A0A517N9Q0"/>
<comment type="subunit">
    <text evidence="6">Homotetramer.</text>
</comment>
<feature type="active site" description="Charge relay system" evidence="6">
    <location>
        <position position="43"/>
    </location>
</feature>
<dbReference type="PROSITE" id="PS00059">
    <property type="entry name" value="ADH_ZINC"/>
    <property type="match status" value="1"/>
</dbReference>
<dbReference type="GO" id="GO:0008743">
    <property type="term" value="F:L-threonine 3-dehydrogenase activity"/>
    <property type="evidence" value="ECO:0007669"/>
    <property type="project" value="UniProtKB-UniRule"/>
</dbReference>
<dbReference type="Gene3D" id="3.90.180.10">
    <property type="entry name" value="Medium-chain alcohol dehydrogenases, catalytic domain"/>
    <property type="match status" value="1"/>
</dbReference>
<dbReference type="Pfam" id="PF08240">
    <property type="entry name" value="ADH_N"/>
    <property type="match status" value="1"/>
</dbReference>
<comment type="similarity">
    <text evidence="6">Belongs to the zinc-containing alcohol dehydrogenase family.</text>
</comment>
<dbReference type="EMBL" id="CP036525">
    <property type="protein sequence ID" value="QDT03738.1"/>
    <property type="molecule type" value="Genomic_DNA"/>
</dbReference>
<organism evidence="10 11">
    <name type="scientific">Rubripirellula lacrimiformis</name>
    <dbReference type="NCBI Taxonomy" id="1930273"/>
    <lineage>
        <taxon>Bacteria</taxon>
        <taxon>Pseudomonadati</taxon>
        <taxon>Planctomycetota</taxon>
        <taxon>Planctomycetia</taxon>
        <taxon>Pirellulales</taxon>
        <taxon>Pirellulaceae</taxon>
        <taxon>Rubripirellula</taxon>
    </lineage>
</organism>
<feature type="binding site" evidence="6">
    <location>
        <position position="96"/>
    </location>
    <ligand>
        <name>Zn(2+)</name>
        <dbReference type="ChEBI" id="CHEBI:29105"/>
        <label>2</label>
    </ligand>
</feature>
<evidence type="ECO:0000256" key="7">
    <source>
        <dbReference type="NCBIfam" id="TIGR00692"/>
    </source>
</evidence>
<protein>
    <recommendedName>
        <fullName evidence="6 7">L-threonine 3-dehydrogenase</fullName>
        <shortName evidence="6">TDH</shortName>
        <ecNumber evidence="6 7">1.1.1.103</ecNumber>
    </recommendedName>
</protein>